<dbReference type="PROSITE" id="PS51900">
    <property type="entry name" value="CB"/>
    <property type="match status" value="1"/>
</dbReference>
<reference evidence="8 9" key="1">
    <citation type="submission" date="2019-08" db="EMBL/GenBank/DDBJ databases">
        <title>Highly reduced genomes of protist endosymbionts show evolutionary convergence.</title>
        <authorList>
            <person name="George E."/>
            <person name="Husnik F."/>
            <person name="Tashyreva D."/>
            <person name="Prokopchuk G."/>
            <person name="Horak A."/>
            <person name="Kwong W.K."/>
            <person name="Lukes J."/>
            <person name="Keeling P.J."/>
        </authorList>
    </citation>
    <scope>NUCLEOTIDE SEQUENCE [LARGE SCALE GENOMIC DNA]</scope>
    <source>
        <strain evidence="8">1605</strain>
    </source>
</reference>
<dbReference type="GO" id="GO:0007059">
    <property type="term" value="P:chromosome segregation"/>
    <property type="evidence" value="ECO:0007669"/>
    <property type="project" value="UniProtKB-KW"/>
</dbReference>
<feature type="domain" description="Core-binding (CB)" evidence="7">
    <location>
        <begin position="5"/>
        <end position="86"/>
    </location>
</feature>
<dbReference type="SUPFAM" id="SSF47823">
    <property type="entry name" value="lambda integrase-like, N-terminal domain"/>
    <property type="match status" value="1"/>
</dbReference>
<evidence type="ECO:0000256" key="5">
    <source>
        <dbReference type="PROSITE-ProRule" id="PRU01248"/>
    </source>
</evidence>
<gene>
    <name evidence="8" type="ORF">FZC35_01285</name>
</gene>
<dbReference type="InterPro" id="IPR044068">
    <property type="entry name" value="CB"/>
</dbReference>
<accession>A0A5C0UE99</accession>
<dbReference type="RefSeq" id="WP_148980858.1">
    <property type="nucleotide sequence ID" value="NZ_CP043315.1"/>
</dbReference>
<dbReference type="InterPro" id="IPR010998">
    <property type="entry name" value="Integrase_recombinase_N"/>
</dbReference>
<protein>
    <submittedName>
        <fullName evidence="8">Tyrosine-type recombinase/integrase</fullName>
    </submittedName>
</protein>
<dbReference type="EMBL" id="CP043315">
    <property type="protein sequence ID" value="QEK38011.1"/>
    <property type="molecule type" value="Genomic_DNA"/>
</dbReference>
<evidence type="ECO:0000256" key="3">
    <source>
        <dbReference type="ARBA" id="ARBA00023125"/>
    </source>
</evidence>
<dbReference type="GO" id="GO:0006310">
    <property type="term" value="P:DNA recombination"/>
    <property type="evidence" value="ECO:0007669"/>
    <property type="project" value="UniProtKB-KW"/>
</dbReference>
<evidence type="ECO:0000259" key="7">
    <source>
        <dbReference type="PROSITE" id="PS51900"/>
    </source>
</evidence>
<dbReference type="InterPro" id="IPR050090">
    <property type="entry name" value="Tyrosine_recombinase_XerCD"/>
</dbReference>
<dbReference type="Pfam" id="PF02899">
    <property type="entry name" value="Phage_int_SAM_1"/>
    <property type="match status" value="1"/>
</dbReference>
<evidence type="ECO:0000256" key="4">
    <source>
        <dbReference type="ARBA" id="ARBA00023172"/>
    </source>
</evidence>
<dbReference type="GO" id="GO:0003677">
    <property type="term" value="F:DNA binding"/>
    <property type="evidence" value="ECO:0007669"/>
    <property type="project" value="UniProtKB-UniRule"/>
</dbReference>
<keyword evidence="4" id="KW-0233">DNA recombination</keyword>
<keyword evidence="2" id="KW-0229">DNA integration</keyword>
<organism evidence="8 9">
    <name type="scientific">Candidatus Cytomitobacter indipagum</name>
    <dbReference type="NCBI Taxonomy" id="2601575"/>
    <lineage>
        <taxon>Bacteria</taxon>
        <taxon>Pseudomonadati</taxon>
        <taxon>Pseudomonadota</taxon>
        <taxon>Alphaproteobacteria</taxon>
        <taxon>Holosporales</taxon>
        <taxon>Holosporaceae</taxon>
        <taxon>Candidatus Cytomitobacter</taxon>
    </lineage>
</organism>
<keyword evidence="9" id="KW-1185">Reference proteome</keyword>
<name>A0A5C0UE99_9PROT</name>
<feature type="domain" description="Tyr recombinase" evidence="6">
    <location>
        <begin position="105"/>
        <end position="279"/>
    </location>
</feature>
<proteinExistence type="predicted"/>
<keyword evidence="1" id="KW-0159">Chromosome partition</keyword>
<evidence type="ECO:0000259" key="6">
    <source>
        <dbReference type="PROSITE" id="PS51898"/>
    </source>
</evidence>
<dbReference type="OrthoDB" id="9801717at2"/>
<dbReference type="Gene3D" id="1.10.443.10">
    <property type="entry name" value="Intergrase catalytic core"/>
    <property type="match status" value="1"/>
</dbReference>
<dbReference type="SUPFAM" id="SSF56349">
    <property type="entry name" value="DNA breaking-rejoining enzymes"/>
    <property type="match status" value="1"/>
</dbReference>
<dbReference type="InterPro" id="IPR002104">
    <property type="entry name" value="Integrase_catalytic"/>
</dbReference>
<dbReference type="GO" id="GO:0015074">
    <property type="term" value="P:DNA integration"/>
    <property type="evidence" value="ECO:0007669"/>
    <property type="project" value="UniProtKB-KW"/>
</dbReference>
<evidence type="ECO:0000256" key="1">
    <source>
        <dbReference type="ARBA" id="ARBA00022829"/>
    </source>
</evidence>
<keyword evidence="3 5" id="KW-0238">DNA-binding</keyword>
<dbReference type="InterPro" id="IPR011010">
    <property type="entry name" value="DNA_brk_join_enz"/>
</dbReference>
<dbReference type="PANTHER" id="PTHR30349">
    <property type="entry name" value="PHAGE INTEGRASE-RELATED"/>
    <property type="match status" value="1"/>
</dbReference>
<sequence length="287" mass="34077">MNYNFENTELFIDFLNEKNLSQNSIESYKQDIFSFLKWIKLNKINKIIDNKNIITEYVEYCKEVKLSQSTMQRRVQTLNQWINFQSQEMNIHWNAIIPKIKKDRKDLKIINNNAISMILEQINENNFHNIRLKAIINMLYSTGLRVSELIKIKINEMKNIIIGEEKSFRIIGKGDKERQVFMTQNAIQSLKDYIKIRKETSVYLWNNDSKHITRQSIFLWMKKLGISPHDFRHKLASDLVKNGMNLLEVKKVMGHSSVKTTSLYTHAHNSEIEIKKYHPLNNRANKK</sequence>
<dbReference type="Proteomes" id="UP000325155">
    <property type="component" value="Chromosome"/>
</dbReference>
<evidence type="ECO:0000313" key="8">
    <source>
        <dbReference type="EMBL" id="QEK38011.1"/>
    </source>
</evidence>
<evidence type="ECO:0000256" key="2">
    <source>
        <dbReference type="ARBA" id="ARBA00022908"/>
    </source>
</evidence>
<evidence type="ECO:0000313" key="9">
    <source>
        <dbReference type="Proteomes" id="UP000325155"/>
    </source>
</evidence>
<dbReference type="KEGG" id="cip:FZC35_01285"/>
<dbReference type="Pfam" id="PF00589">
    <property type="entry name" value="Phage_integrase"/>
    <property type="match status" value="1"/>
</dbReference>
<dbReference type="InterPro" id="IPR004107">
    <property type="entry name" value="Integrase_SAM-like_N"/>
</dbReference>
<dbReference type="PANTHER" id="PTHR30349:SF81">
    <property type="entry name" value="TYROSINE RECOMBINASE XERC"/>
    <property type="match status" value="1"/>
</dbReference>
<dbReference type="InterPro" id="IPR013762">
    <property type="entry name" value="Integrase-like_cat_sf"/>
</dbReference>
<dbReference type="Gene3D" id="1.10.150.130">
    <property type="match status" value="1"/>
</dbReference>
<dbReference type="PROSITE" id="PS51898">
    <property type="entry name" value="TYR_RECOMBINASE"/>
    <property type="match status" value="1"/>
</dbReference>
<dbReference type="AlphaFoldDB" id="A0A5C0UE99"/>